<feature type="region of interest" description="Disordered" evidence="1">
    <location>
        <begin position="1"/>
        <end position="40"/>
    </location>
</feature>
<accession>A0ABD5Z722</accession>
<keyword evidence="3" id="KW-1185">Reference proteome</keyword>
<name>A0ABD5Z722_9EURY</name>
<dbReference type="Proteomes" id="UP001596447">
    <property type="component" value="Unassembled WGS sequence"/>
</dbReference>
<comment type="caution">
    <text evidence="2">The sequence shown here is derived from an EMBL/GenBank/DDBJ whole genome shotgun (WGS) entry which is preliminary data.</text>
</comment>
<dbReference type="RefSeq" id="WP_279527734.1">
    <property type="nucleotide sequence ID" value="NZ_CP122312.1"/>
</dbReference>
<protein>
    <submittedName>
        <fullName evidence="2">Conditioned medium-induced protein 4</fullName>
    </submittedName>
</protein>
<proteinExistence type="predicted"/>
<feature type="compositionally biased region" description="Acidic residues" evidence="1">
    <location>
        <begin position="180"/>
        <end position="198"/>
    </location>
</feature>
<organism evidence="2 3">
    <name type="scientific">Halospeciosus flavus</name>
    <dbReference type="NCBI Taxonomy" id="3032283"/>
    <lineage>
        <taxon>Archaea</taxon>
        <taxon>Methanobacteriati</taxon>
        <taxon>Methanobacteriota</taxon>
        <taxon>Stenosarchaea group</taxon>
        <taxon>Halobacteria</taxon>
        <taxon>Halobacteriales</taxon>
        <taxon>Halobacteriaceae</taxon>
        <taxon>Halospeciosus</taxon>
    </lineage>
</organism>
<feature type="compositionally biased region" description="Basic and acidic residues" evidence="1">
    <location>
        <begin position="1"/>
        <end position="12"/>
    </location>
</feature>
<sequence length="198" mass="22836">MDEKTEELRDLFVDVTGGETVTEEQEEGRGSLASDENVDERLRETVSQMRAQLGFATSLDDETLVEVVRGFYSDDSDADIGRRVDERPKTVARARTDLHLLRDTDTDPPFDFESFREALDETDDTDVLADRFDVSASTVRRYRRVVEAQREIRRVNDRFRDEFENLLQDRELTERLTADAQEDGLDEATEGQEVDVDF</sequence>
<reference evidence="2 3" key="1">
    <citation type="journal article" date="2019" name="Int. J. Syst. Evol. Microbiol.">
        <title>The Global Catalogue of Microorganisms (GCM) 10K type strain sequencing project: providing services to taxonomists for standard genome sequencing and annotation.</title>
        <authorList>
            <consortium name="The Broad Institute Genomics Platform"/>
            <consortium name="The Broad Institute Genome Sequencing Center for Infectious Disease"/>
            <person name="Wu L."/>
            <person name="Ma J."/>
        </authorList>
    </citation>
    <scope>NUCLEOTIDE SEQUENCE [LARGE SCALE GENOMIC DNA]</scope>
    <source>
        <strain evidence="2 3">XZGYJ-43</strain>
    </source>
</reference>
<gene>
    <name evidence="2" type="ORF">ACFQJ9_16450</name>
</gene>
<evidence type="ECO:0000313" key="3">
    <source>
        <dbReference type="Proteomes" id="UP001596447"/>
    </source>
</evidence>
<evidence type="ECO:0000313" key="2">
    <source>
        <dbReference type="EMBL" id="MFC7200975.1"/>
    </source>
</evidence>
<feature type="region of interest" description="Disordered" evidence="1">
    <location>
        <begin position="171"/>
        <end position="198"/>
    </location>
</feature>
<dbReference type="EMBL" id="JBHTAR010000011">
    <property type="protein sequence ID" value="MFC7200975.1"/>
    <property type="molecule type" value="Genomic_DNA"/>
</dbReference>
<evidence type="ECO:0000256" key="1">
    <source>
        <dbReference type="SAM" id="MobiDB-lite"/>
    </source>
</evidence>
<dbReference type="AlphaFoldDB" id="A0ABD5Z722"/>